<dbReference type="EMBL" id="JAPNKE010000002">
    <property type="protein sequence ID" value="MCY1012831.1"/>
    <property type="molecule type" value="Genomic_DNA"/>
</dbReference>
<name>A0A9X3F7B3_9BACT</name>
<reference evidence="2" key="1">
    <citation type="submission" date="2022-11" db="EMBL/GenBank/DDBJ databases">
        <title>Minimal conservation of predation-associated metabolite biosynthetic gene clusters underscores biosynthetic potential of Myxococcota including descriptions for ten novel species: Archangium lansinium sp. nov., Myxococcus landrumus sp. nov., Nannocystis bai.</title>
        <authorList>
            <person name="Ahearne A."/>
            <person name="Stevens C."/>
            <person name="Phillips K."/>
        </authorList>
    </citation>
    <scope>NUCLEOTIDE SEQUENCE</scope>
    <source>
        <strain evidence="2">Na p29</strain>
    </source>
</reference>
<protein>
    <submittedName>
        <fullName evidence="2">Uncharacterized protein</fullName>
    </submittedName>
</protein>
<evidence type="ECO:0000313" key="2">
    <source>
        <dbReference type="EMBL" id="MCY1012831.1"/>
    </source>
</evidence>
<evidence type="ECO:0000313" key="3">
    <source>
        <dbReference type="Proteomes" id="UP001150924"/>
    </source>
</evidence>
<feature type="region of interest" description="Disordered" evidence="1">
    <location>
        <begin position="1"/>
        <end position="43"/>
    </location>
</feature>
<dbReference type="RefSeq" id="WP_267776372.1">
    <property type="nucleotide sequence ID" value="NZ_JAPNKE010000002.1"/>
</dbReference>
<dbReference type="Proteomes" id="UP001150924">
    <property type="component" value="Unassembled WGS sequence"/>
</dbReference>
<evidence type="ECO:0000256" key="1">
    <source>
        <dbReference type="SAM" id="MobiDB-lite"/>
    </source>
</evidence>
<comment type="caution">
    <text evidence="2">The sequence shown here is derived from an EMBL/GenBank/DDBJ whole genome shotgun (WGS) entry which is preliminary data.</text>
</comment>
<keyword evidence="3" id="KW-1185">Reference proteome</keyword>
<dbReference type="AlphaFoldDB" id="A0A9X3F7B3"/>
<sequence length="43" mass="4491">MPQNHVLAAIGADEVSRRPPDPAAQRALSGRAAGSGKDMSFRT</sequence>
<organism evidence="2 3">
    <name type="scientific">Nannocystis pusilla</name>
    <dbReference type="NCBI Taxonomy" id="889268"/>
    <lineage>
        <taxon>Bacteria</taxon>
        <taxon>Pseudomonadati</taxon>
        <taxon>Myxococcota</taxon>
        <taxon>Polyangia</taxon>
        <taxon>Nannocystales</taxon>
        <taxon>Nannocystaceae</taxon>
        <taxon>Nannocystis</taxon>
    </lineage>
</organism>
<proteinExistence type="predicted"/>
<gene>
    <name evidence="2" type="ORF">OV079_46310</name>
</gene>
<accession>A0A9X3F7B3</accession>